<evidence type="ECO:0000313" key="1">
    <source>
        <dbReference type="EMBL" id="GAU47496.1"/>
    </source>
</evidence>
<dbReference type="EMBL" id="DF974320">
    <property type="protein sequence ID" value="GAU47496.1"/>
    <property type="molecule type" value="Genomic_DNA"/>
</dbReference>
<keyword evidence="2" id="KW-1185">Reference proteome</keyword>
<accession>A0A2Z6NVB3</accession>
<proteinExistence type="predicted"/>
<protein>
    <submittedName>
        <fullName evidence="1">Uncharacterized protein</fullName>
    </submittedName>
</protein>
<name>A0A2Z6NVB3_TRISU</name>
<reference evidence="2" key="1">
    <citation type="journal article" date="2017" name="Front. Plant Sci.">
        <title>Climate Clever Clovers: New Paradigm to Reduce the Environmental Footprint of Ruminants by Breeding Low Methanogenic Forages Utilizing Haplotype Variation.</title>
        <authorList>
            <person name="Kaur P."/>
            <person name="Appels R."/>
            <person name="Bayer P.E."/>
            <person name="Keeble-Gagnere G."/>
            <person name="Wang J."/>
            <person name="Hirakawa H."/>
            <person name="Shirasawa K."/>
            <person name="Vercoe P."/>
            <person name="Stefanova K."/>
            <person name="Durmic Z."/>
            <person name="Nichols P."/>
            <person name="Revell C."/>
            <person name="Isobe S.N."/>
            <person name="Edwards D."/>
            <person name="Erskine W."/>
        </authorList>
    </citation>
    <scope>NUCLEOTIDE SEQUENCE [LARGE SCALE GENOMIC DNA]</scope>
    <source>
        <strain evidence="2">cv. Daliak</strain>
    </source>
</reference>
<dbReference type="Proteomes" id="UP000242715">
    <property type="component" value="Unassembled WGS sequence"/>
</dbReference>
<sequence>MTSSKDNNDKFFFSNRLSRTSHHHSPFISRIPSPRLSCTIATHFSTNRRDVATRSGGTTRAFTAPPSLLFSGIPLFRSFSDSHCHSLSPIVTFGFLFRFWASRCLVLPNGRVD</sequence>
<gene>
    <name evidence="1" type="ORF">TSUD_285260</name>
</gene>
<evidence type="ECO:0000313" key="2">
    <source>
        <dbReference type="Proteomes" id="UP000242715"/>
    </source>
</evidence>
<dbReference type="AlphaFoldDB" id="A0A2Z6NVB3"/>
<organism evidence="1 2">
    <name type="scientific">Trifolium subterraneum</name>
    <name type="common">Subterranean clover</name>
    <dbReference type="NCBI Taxonomy" id="3900"/>
    <lineage>
        <taxon>Eukaryota</taxon>
        <taxon>Viridiplantae</taxon>
        <taxon>Streptophyta</taxon>
        <taxon>Embryophyta</taxon>
        <taxon>Tracheophyta</taxon>
        <taxon>Spermatophyta</taxon>
        <taxon>Magnoliopsida</taxon>
        <taxon>eudicotyledons</taxon>
        <taxon>Gunneridae</taxon>
        <taxon>Pentapetalae</taxon>
        <taxon>rosids</taxon>
        <taxon>fabids</taxon>
        <taxon>Fabales</taxon>
        <taxon>Fabaceae</taxon>
        <taxon>Papilionoideae</taxon>
        <taxon>50 kb inversion clade</taxon>
        <taxon>NPAAA clade</taxon>
        <taxon>Hologalegina</taxon>
        <taxon>IRL clade</taxon>
        <taxon>Trifolieae</taxon>
        <taxon>Trifolium</taxon>
    </lineage>
</organism>